<evidence type="ECO:0000313" key="1">
    <source>
        <dbReference type="EMBL" id="MPN34590.1"/>
    </source>
</evidence>
<comment type="caution">
    <text evidence="1">The sequence shown here is derived from an EMBL/GenBank/DDBJ whole genome shotgun (WGS) entry which is preliminary data.</text>
</comment>
<gene>
    <name evidence="1" type="ORF">SDC9_182084</name>
</gene>
<accession>A0A645H7D0</accession>
<dbReference type="AlphaFoldDB" id="A0A645H7D0"/>
<name>A0A645H7D0_9ZZZZ</name>
<organism evidence="1">
    <name type="scientific">bioreactor metagenome</name>
    <dbReference type="NCBI Taxonomy" id="1076179"/>
    <lineage>
        <taxon>unclassified sequences</taxon>
        <taxon>metagenomes</taxon>
        <taxon>ecological metagenomes</taxon>
    </lineage>
</organism>
<dbReference type="EMBL" id="VSSQ01087709">
    <property type="protein sequence ID" value="MPN34590.1"/>
    <property type="molecule type" value="Genomic_DNA"/>
</dbReference>
<protein>
    <submittedName>
        <fullName evidence="1">Uncharacterized protein</fullName>
    </submittedName>
</protein>
<reference evidence="1" key="1">
    <citation type="submission" date="2019-08" db="EMBL/GenBank/DDBJ databases">
        <authorList>
            <person name="Kucharzyk K."/>
            <person name="Murdoch R.W."/>
            <person name="Higgins S."/>
            <person name="Loffler F."/>
        </authorList>
    </citation>
    <scope>NUCLEOTIDE SEQUENCE</scope>
</reference>
<proteinExistence type="predicted"/>
<sequence>MAVGFLGLLMISTAHLQLADFPVNRAALQQFLMRSAAEHAAFVQNQNMIGVPDRADTLRDYYLGCLPEIPVKGLSKERIGFIIERAAGVVENQNFRIRRQSTGNQKTLLLSSAQVGASYRHFM</sequence>